<dbReference type="RefSeq" id="WP_133639296.1">
    <property type="nucleotide sequence ID" value="NZ_SNZV01000002.1"/>
</dbReference>
<feature type="transmembrane region" description="Helical" evidence="1">
    <location>
        <begin position="63"/>
        <end position="87"/>
    </location>
</feature>
<feature type="transmembrane region" description="Helical" evidence="1">
    <location>
        <begin position="12"/>
        <end position="31"/>
    </location>
</feature>
<dbReference type="Proteomes" id="UP000294752">
    <property type="component" value="Unassembled WGS sequence"/>
</dbReference>
<evidence type="ECO:0000313" key="2">
    <source>
        <dbReference type="EMBL" id="TDS16019.1"/>
    </source>
</evidence>
<organism evidence="2 3">
    <name type="scientific">Sphingobacterium paludis</name>
    <dbReference type="NCBI Taxonomy" id="1476465"/>
    <lineage>
        <taxon>Bacteria</taxon>
        <taxon>Pseudomonadati</taxon>
        <taxon>Bacteroidota</taxon>
        <taxon>Sphingobacteriia</taxon>
        <taxon>Sphingobacteriales</taxon>
        <taxon>Sphingobacteriaceae</taxon>
        <taxon>Sphingobacterium</taxon>
    </lineage>
</organism>
<dbReference type="OrthoDB" id="9826730at2"/>
<reference evidence="2 3" key="1">
    <citation type="submission" date="2019-03" db="EMBL/GenBank/DDBJ databases">
        <title>Genomic Encyclopedia of Type Strains, Phase III (KMG-III): the genomes of soil and plant-associated and newly described type strains.</title>
        <authorList>
            <person name="Whitman W."/>
        </authorList>
    </citation>
    <scope>NUCLEOTIDE SEQUENCE [LARGE SCALE GENOMIC DNA]</scope>
    <source>
        <strain evidence="2 3">CGMCC 1.12801</strain>
    </source>
</reference>
<gene>
    <name evidence="2" type="ORF">B0I21_102341</name>
</gene>
<feature type="transmembrane region" description="Helical" evidence="1">
    <location>
        <begin position="162"/>
        <end position="180"/>
    </location>
</feature>
<sequence>MKTLYNYQYGKVSICFVAWIVGGILASIISLSGSVNAKTNMVITDLGIQLKLHPILNILINNYLYLTSIYVFGFLSFGIYTIASFIFNGFLLGLYVKKATAIGFSVGKLIVLLGGHGPLEITAFVLAGSLTLIRVDSISYFLQADFSVSKLTVEFKKLKQIFVLPFILISIAALLEFLAYRHYL</sequence>
<evidence type="ECO:0000313" key="3">
    <source>
        <dbReference type="Proteomes" id="UP000294752"/>
    </source>
</evidence>
<evidence type="ECO:0000256" key="1">
    <source>
        <dbReference type="SAM" id="Phobius"/>
    </source>
</evidence>
<protein>
    <submittedName>
        <fullName evidence="2">Stage II sporulation protein M</fullName>
    </submittedName>
</protein>
<comment type="caution">
    <text evidence="2">The sequence shown here is derived from an EMBL/GenBank/DDBJ whole genome shotgun (WGS) entry which is preliminary data.</text>
</comment>
<dbReference type="AlphaFoldDB" id="A0A4R7D4L7"/>
<keyword evidence="1" id="KW-1133">Transmembrane helix</keyword>
<keyword evidence="1" id="KW-0812">Transmembrane</keyword>
<dbReference type="Pfam" id="PF01944">
    <property type="entry name" value="SpoIIM"/>
    <property type="match status" value="1"/>
</dbReference>
<dbReference type="InterPro" id="IPR002798">
    <property type="entry name" value="SpoIIM-like"/>
</dbReference>
<keyword evidence="3" id="KW-1185">Reference proteome</keyword>
<dbReference type="EMBL" id="SNZV01000002">
    <property type="protein sequence ID" value="TDS16019.1"/>
    <property type="molecule type" value="Genomic_DNA"/>
</dbReference>
<keyword evidence="1" id="KW-0472">Membrane</keyword>
<accession>A0A4R7D4L7</accession>
<name>A0A4R7D4L7_9SPHI</name>
<proteinExistence type="predicted"/>